<dbReference type="GO" id="GO:0046872">
    <property type="term" value="F:metal ion binding"/>
    <property type="evidence" value="ECO:0007669"/>
    <property type="project" value="UniProtKB-KW"/>
</dbReference>
<name>A0AAW6T7K6_9MICO</name>
<keyword evidence="4 11" id="KW-0479">Metal-binding</keyword>
<feature type="region of interest" description="Amidoligase domain" evidence="11">
    <location>
        <begin position="1"/>
        <end position="276"/>
    </location>
</feature>
<dbReference type="RefSeq" id="WP_281488078.1">
    <property type="nucleotide sequence ID" value="NZ_JASATX010000001.1"/>
</dbReference>
<sequence length="587" mass="63611">MVDNQGATVTKHIFVTGGVVSSLGKGLTAASLGNLLTSRGLRVVMQKLDPYLNVDPGTMNPFQHGEVFVTDDGAETDLDIGHYERFLDINLSQAANVTTGQIYSQVIARERRGEYLGDTVQVIPHITDEIKRRMRLQASEEPQPDVIITEIGGTVGDIESQPFLESARQVRHELGRKNVFFVHVSLVPFMGASGEQKTKPTQHSVATLRSIGIQPDALVLRSDRPVTESNRRKIALMCDVEEAAVVNAIDMPSIYDIPTMLHEQGLDDYIIDQLGVEATELRWEGWQRVLDAVHDPKREVTIGLVGKYIDLPDAYLSVTEALRAGGFAHQAKVKIKWIPSDACETPEGAARELGDIDGMCVPGGFGIRGIEGKLGALKFARENGIPTLGLCLGLQCMVIEYARNMASLPGASSTEFDPDTEFPVIATMAEQVDIIAEGDLGGTMRLGLYTAALAPGSLAAELYGADSVEERHRHRYEVNNAYRDRIAEAGLQFSGTLPDGSLVEFVELPRDVHPFYIATQAHPELRSRPNRAHPLFRGLVDAAIERQEASRLFEVAENGETGDSGETAGESTGADAASSVVTGAAVS</sequence>
<dbReference type="SUPFAM" id="SSF52317">
    <property type="entry name" value="Class I glutamine amidotransferase-like"/>
    <property type="match status" value="1"/>
</dbReference>
<dbReference type="PANTHER" id="PTHR11550:SF0">
    <property type="entry name" value="CTP SYNTHASE-RELATED"/>
    <property type="match status" value="1"/>
</dbReference>
<feature type="active site" description="Nucleophile; for glutamine hydrolysis" evidence="11">
    <location>
        <position position="391"/>
    </location>
</feature>
<comment type="similarity">
    <text evidence="2 11">Belongs to the CTP synthase family.</text>
</comment>
<dbReference type="Pfam" id="PF00117">
    <property type="entry name" value="GATase"/>
    <property type="match status" value="1"/>
</dbReference>
<keyword evidence="3 11" id="KW-0436">Ligase</keyword>
<feature type="binding site" evidence="11">
    <location>
        <begin position="22"/>
        <end position="27"/>
    </location>
    <ligand>
        <name>ATP</name>
        <dbReference type="ChEBI" id="CHEBI:30616"/>
    </ligand>
</feature>
<feature type="binding site" evidence="11">
    <location>
        <begin position="392"/>
        <end position="395"/>
    </location>
    <ligand>
        <name>L-glutamine</name>
        <dbReference type="ChEBI" id="CHEBI:58359"/>
    </ligand>
</feature>
<dbReference type="InterPro" id="IPR027417">
    <property type="entry name" value="P-loop_NTPase"/>
</dbReference>
<dbReference type="FunFam" id="3.40.50.880:FF:000002">
    <property type="entry name" value="CTP synthase"/>
    <property type="match status" value="1"/>
</dbReference>
<dbReference type="GO" id="GO:0044210">
    <property type="term" value="P:'de novo' CTP biosynthetic process"/>
    <property type="evidence" value="ECO:0007669"/>
    <property type="project" value="UniProtKB-UniRule"/>
</dbReference>
<reference evidence="15 16" key="1">
    <citation type="submission" date="2023-04" db="EMBL/GenBank/DDBJ databases">
        <title>Klugiella caeni sp. nov. isolated from the sludge of biochemical tank.</title>
        <authorList>
            <person name="Geng K."/>
        </authorList>
    </citation>
    <scope>NUCLEOTIDE SEQUENCE [LARGE SCALE GENOMIC DNA]</scope>
    <source>
        <strain evidence="15 16">YN-L-19</strain>
    </source>
</reference>
<feature type="binding site" evidence="11">
    <location>
        <begin position="197"/>
        <end position="202"/>
    </location>
    <ligand>
        <name>UTP</name>
        <dbReference type="ChEBI" id="CHEBI:46398"/>
    </ligand>
</feature>
<dbReference type="InterPro" id="IPR004468">
    <property type="entry name" value="CTP_synthase"/>
</dbReference>
<gene>
    <name evidence="11" type="primary">pyrG</name>
    <name evidence="15" type="ORF">QF206_05085</name>
</gene>
<dbReference type="SUPFAM" id="SSF52540">
    <property type="entry name" value="P-loop containing nucleoside triphosphate hydrolases"/>
    <property type="match status" value="1"/>
</dbReference>
<evidence type="ECO:0000259" key="13">
    <source>
        <dbReference type="Pfam" id="PF00117"/>
    </source>
</evidence>
<feature type="binding site" evidence="11">
    <location>
        <position position="150"/>
    </location>
    <ligand>
        <name>Mg(2+)</name>
        <dbReference type="ChEBI" id="CHEBI:18420"/>
    </ligand>
</feature>
<feature type="domain" description="Glutamine amidotransferase" evidence="13">
    <location>
        <begin position="311"/>
        <end position="541"/>
    </location>
</feature>
<dbReference type="Gene3D" id="3.40.50.300">
    <property type="entry name" value="P-loop containing nucleotide triphosphate hydrolases"/>
    <property type="match status" value="1"/>
</dbReference>
<feature type="binding site" evidence="11">
    <location>
        <begin position="197"/>
        <end position="202"/>
    </location>
    <ligand>
        <name>CTP</name>
        <dbReference type="ChEBI" id="CHEBI:37563"/>
        <note>allosteric inhibitor</note>
    </ligand>
</feature>
<feature type="domain" description="CTP synthase N-terminal" evidence="14">
    <location>
        <begin position="11"/>
        <end position="275"/>
    </location>
</feature>
<feature type="binding site" evidence="11">
    <location>
        <position position="415"/>
    </location>
    <ligand>
        <name>L-glutamine</name>
        <dbReference type="ChEBI" id="CHEBI:58359"/>
    </ligand>
</feature>
<evidence type="ECO:0000256" key="5">
    <source>
        <dbReference type="ARBA" id="ARBA00022741"/>
    </source>
</evidence>
<comment type="caution">
    <text evidence="11">Lacks conserved residue(s) required for the propagation of feature annotation.</text>
</comment>
<comment type="caution">
    <text evidence="15">The sequence shown here is derived from an EMBL/GenBank/DDBJ whole genome shotgun (WGS) entry which is preliminary data.</text>
</comment>
<feature type="binding site" evidence="11">
    <location>
        <position position="364"/>
    </location>
    <ligand>
        <name>L-glutamine</name>
        <dbReference type="ChEBI" id="CHEBI:58359"/>
    </ligand>
</feature>
<keyword evidence="7 11" id="KW-0460">Magnesium</keyword>
<comment type="catalytic activity">
    <reaction evidence="11">
        <text>L-glutamine + H2O = L-glutamate + NH4(+)</text>
        <dbReference type="Rhea" id="RHEA:15889"/>
        <dbReference type="ChEBI" id="CHEBI:15377"/>
        <dbReference type="ChEBI" id="CHEBI:28938"/>
        <dbReference type="ChEBI" id="CHEBI:29985"/>
        <dbReference type="ChEBI" id="CHEBI:58359"/>
    </reaction>
</comment>
<evidence type="ECO:0000256" key="11">
    <source>
        <dbReference type="HAMAP-Rule" id="MF_01227"/>
    </source>
</evidence>
<feature type="binding site" evidence="11">
    <location>
        <position position="21"/>
    </location>
    <ligand>
        <name>UTP</name>
        <dbReference type="ChEBI" id="CHEBI:46398"/>
    </ligand>
</feature>
<dbReference type="InterPro" id="IPR029062">
    <property type="entry name" value="Class_I_gatase-like"/>
</dbReference>
<organism evidence="15 16">
    <name type="scientific">Ruicaihuangia caeni</name>
    <dbReference type="NCBI Taxonomy" id="3042517"/>
    <lineage>
        <taxon>Bacteria</taxon>
        <taxon>Bacillati</taxon>
        <taxon>Actinomycetota</taxon>
        <taxon>Actinomycetes</taxon>
        <taxon>Micrococcales</taxon>
        <taxon>Microbacteriaceae</taxon>
        <taxon>Ruicaihuangia</taxon>
    </lineage>
</organism>
<keyword evidence="9 11" id="KW-0665">Pyrimidine biosynthesis</keyword>
<evidence type="ECO:0000256" key="1">
    <source>
        <dbReference type="ARBA" id="ARBA00005171"/>
    </source>
</evidence>
<dbReference type="PANTHER" id="PTHR11550">
    <property type="entry name" value="CTP SYNTHASE"/>
    <property type="match status" value="1"/>
</dbReference>
<dbReference type="NCBIfam" id="NF003792">
    <property type="entry name" value="PRK05380.1"/>
    <property type="match status" value="1"/>
</dbReference>
<evidence type="ECO:0000256" key="2">
    <source>
        <dbReference type="ARBA" id="ARBA00007533"/>
    </source>
</evidence>
<evidence type="ECO:0000256" key="10">
    <source>
        <dbReference type="ARBA" id="ARBA00047781"/>
    </source>
</evidence>
<evidence type="ECO:0000256" key="8">
    <source>
        <dbReference type="ARBA" id="ARBA00022962"/>
    </source>
</evidence>
<feature type="binding site" evidence="11">
    <location>
        <position position="233"/>
    </location>
    <ligand>
        <name>CTP</name>
        <dbReference type="ChEBI" id="CHEBI:37563"/>
        <note>allosteric inhibitor</note>
    </ligand>
</feature>
<comment type="function">
    <text evidence="11">Catalyzes the ATP-dependent amination of UTP to CTP with either L-glutamine or ammonia as the source of nitrogen. Regulates intracellular CTP levels through interactions with the four ribonucleotide triphosphates.</text>
</comment>
<dbReference type="CDD" id="cd03113">
    <property type="entry name" value="CTPS_N"/>
    <property type="match status" value="1"/>
</dbReference>
<evidence type="ECO:0000256" key="4">
    <source>
        <dbReference type="ARBA" id="ARBA00022723"/>
    </source>
</evidence>
<feature type="active site" evidence="11">
    <location>
        <position position="524"/>
    </location>
</feature>
<evidence type="ECO:0000313" key="16">
    <source>
        <dbReference type="Proteomes" id="UP001321506"/>
    </source>
</evidence>
<comment type="pathway">
    <text evidence="1 11">Pyrimidine metabolism; CTP biosynthesis via de novo pathway; CTP from UDP: step 2/2.</text>
</comment>
<dbReference type="Pfam" id="PF06418">
    <property type="entry name" value="CTP_synth_N"/>
    <property type="match status" value="1"/>
</dbReference>
<dbReference type="GO" id="GO:0005524">
    <property type="term" value="F:ATP binding"/>
    <property type="evidence" value="ECO:0007669"/>
    <property type="project" value="UniProtKB-KW"/>
</dbReference>
<comment type="activity regulation">
    <text evidence="11">Allosterically activated by GTP, when glutamine is the substrate; GTP has no effect on the reaction when ammonia is the substrate. The allosteric effector GTP functions by stabilizing the protein conformation that binds the tetrahedral intermediate(s) formed during glutamine hydrolysis. Inhibited by the product CTP, via allosteric rather than competitive inhibition.</text>
</comment>
<feature type="active site" evidence="11">
    <location>
        <position position="522"/>
    </location>
</feature>
<feature type="binding site" evidence="11">
    <location>
        <begin position="157"/>
        <end position="159"/>
    </location>
    <ligand>
        <name>CTP</name>
        <dbReference type="ChEBI" id="CHEBI:37563"/>
        <note>allosteric inhibitor</note>
    </ligand>
</feature>
<dbReference type="GO" id="GO:0003883">
    <property type="term" value="F:CTP synthase activity"/>
    <property type="evidence" value="ECO:0007669"/>
    <property type="project" value="UniProtKB-UniRule"/>
</dbReference>
<dbReference type="Gene3D" id="3.40.50.880">
    <property type="match status" value="1"/>
</dbReference>
<feature type="binding site" evidence="11">
    <location>
        <position position="79"/>
    </location>
    <ligand>
        <name>Mg(2+)</name>
        <dbReference type="ChEBI" id="CHEBI:18420"/>
    </ligand>
</feature>
<dbReference type="EC" id="6.3.4.2" evidence="11"/>
<dbReference type="PROSITE" id="PS51273">
    <property type="entry name" value="GATASE_TYPE_1"/>
    <property type="match status" value="1"/>
</dbReference>
<feature type="binding site" evidence="11">
    <location>
        <position position="21"/>
    </location>
    <ligand>
        <name>CTP</name>
        <dbReference type="ChEBI" id="CHEBI:37563"/>
        <note>allosteric inhibitor</note>
    </ligand>
</feature>
<keyword evidence="6 11" id="KW-0067">ATP-binding</keyword>
<dbReference type="FunFam" id="3.40.50.300:FF:000009">
    <property type="entry name" value="CTP synthase"/>
    <property type="match status" value="1"/>
</dbReference>
<comment type="subunit">
    <text evidence="11">Homotetramer.</text>
</comment>
<dbReference type="GO" id="GO:0097268">
    <property type="term" value="C:cytoophidium"/>
    <property type="evidence" value="ECO:0007669"/>
    <property type="project" value="UniProtKB-ARBA"/>
</dbReference>
<keyword evidence="8 11" id="KW-0315">Glutamine amidotransferase</keyword>
<feature type="binding site" evidence="11">
    <location>
        <position position="475"/>
    </location>
    <ligand>
        <name>L-glutamine</name>
        <dbReference type="ChEBI" id="CHEBI:58359"/>
    </ligand>
</feature>
<dbReference type="InterPro" id="IPR033828">
    <property type="entry name" value="GATase1_CTP_Synthase"/>
</dbReference>
<protein>
    <recommendedName>
        <fullName evidence="11">CTP synthase</fullName>
        <ecNumber evidence="11">6.3.4.2</ecNumber>
    </recommendedName>
    <alternativeName>
        <fullName evidence="11">Cytidine 5'-triphosphate synthase</fullName>
    </alternativeName>
    <alternativeName>
        <fullName evidence="11">Cytidine triphosphate synthetase</fullName>
        <shortName evidence="11">CTP synthetase</shortName>
        <shortName evidence="11">CTPS</shortName>
    </alternativeName>
    <alternativeName>
        <fullName evidence="11">UTP--ammonia ligase</fullName>
    </alternativeName>
</protein>
<feature type="compositionally biased region" description="Low complexity" evidence="12">
    <location>
        <begin position="574"/>
        <end position="587"/>
    </location>
</feature>
<comment type="catalytic activity">
    <reaction evidence="10 11">
        <text>UTP + L-glutamine + ATP + H2O = CTP + L-glutamate + ADP + phosphate + 2 H(+)</text>
        <dbReference type="Rhea" id="RHEA:26426"/>
        <dbReference type="ChEBI" id="CHEBI:15377"/>
        <dbReference type="ChEBI" id="CHEBI:15378"/>
        <dbReference type="ChEBI" id="CHEBI:29985"/>
        <dbReference type="ChEBI" id="CHEBI:30616"/>
        <dbReference type="ChEBI" id="CHEBI:37563"/>
        <dbReference type="ChEBI" id="CHEBI:43474"/>
        <dbReference type="ChEBI" id="CHEBI:46398"/>
        <dbReference type="ChEBI" id="CHEBI:58359"/>
        <dbReference type="ChEBI" id="CHEBI:456216"/>
        <dbReference type="EC" id="6.3.4.2"/>
    </reaction>
</comment>
<dbReference type="NCBIfam" id="TIGR00337">
    <property type="entry name" value="PyrG"/>
    <property type="match status" value="1"/>
</dbReference>
<dbReference type="EMBL" id="JASATX010000001">
    <property type="protein sequence ID" value="MDI2098338.1"/>
    <property type="molecule type" value="Genomic_DNA"/>
</dbReference>
<keyword evidence="5 11" id="KW-0547">Nucleotide-binding</keyword>
<dbReference type="GO" id="GO:0042802">
    <property type="term" value="F:identical protein binding"/>
    <property type="evidence" value="ECO:0007669"/>
    <property type="project" value="TreeGrafter"/>
</dbReference>
<evidence type="ECO:0000256" key="3">
    <source>
        <dbReference type="ARBA" id="ARBA00022598"/>
    </source>
</evidence>
<keyword evidence="16" id="KW-1185">Reference proteome</keyword>
<evidence type="ECO:0000256" key="12">
    <source>
        <dbReference type="SAM" id="MobiDB-lite"/>
    </source>
</evidence>
<proteinExistence type="inferred from homology"/>
<comment type="miscellaneous">
    <text evidence="11">CTPSs have evolved a hybrid strategy for distinguishing between UTP and CTP. The overlapping regions of the product feedback inhibitory and substrate sites recognize a common feature in both compounds, the triphosphate moiety. To differentiate isosteric substrate and product pyrimidine rings, an additional pocket far from the expected kinase/ligase catalytic site, specifically recognizes the cytosine and ribose portions of the product inhibitor.</text>
</comment>
<comment type="catalytic activity">
    <reaction evidence="11">
        <text>UTP + NH4(+) + ATP = CTP + ADP + phosphate + 2 H(+)</text>
        <dbReference type="Rhea" id="RHEA:16597"/>
        <dbReference type="ChEBI" id="CHEBI:15378"/>
        <dbReference type="ChEBI" id="CHEBI:28938"/>
        <dbReference type="ChEBI" id="CHEBI:30616"/>
        <dbReference type="ChEBI" id="CHEBI:37563"/>
        <dbReference type="ChEBI" id="CHEBI:43474"/>
        <dbReference type="ChEBI" id="CHEBI:46398"/>
        <dbReference type="ChEBI" id="CHEBI:456216"/>
    </reaction>
</comment>
<dbReference type="CDD" id="cd01746">
    <property type="entry name" value="GATase1_CTP_Synthase"/>
    <property type="match status" value="1"/>
</dbReference>
<evidence type="ECO:0000259" key="14">
    <source>
        <dbReference type="Pfam" id="PF06418"/>
    </source>
</evidence>
<evidence type="ECO:0000256" key="9">
    <source>
        <dbReference type="ARBA" id="ARBA00022975"/>
    </source>
</evidence>
<evidence type="ECO:0000313" key="15">
    <source>
        <dbReference type="EMBL" id="MDI2098338.1"/>
    </source>
</evidence>
<feature type="binding site" evidence="11">
    <location>
        <position position="79"/>
    </location>
    <ligand>
        <name>ATP</name>
        <dbReference type="ChEBI" id="CHEBI:30616"/>
    </ligand>
</feature>
<dbReference type="Proteomes" id="UP001321506">
    <property type="component" value="Unassembled WGS sequence"/>
</dbReference>
<dbReference type="InterPro" id="IPR017926">
    <property type="entry name" value="GATASE"/>
</dbReference>
<dbReference type="HAMAP" id="MF_01227">
    <property type="entry name" value="PyrG"/>
    <property type="match status" value="1"/>
</dbReference>
<feature type="binding site" evidence="11">
    <location>
        <position position="233"/>
    </location>
    <ligand>
        <name>UTP</name>
        <dbReference type="ChEBI" id="CHEBI:46398"/>
    </ligand>
</feature>
<evidence type="ECO:0000256" key="6">
    <source>
        <dbReference type="ARBA" id="ARBA00022840"/>
    </source>
</evidence>
<dbReference type="InterPro" id="IPR017456">
    <property type="entry name" value="CTP_synthase_N"/>
</dbReference>
<feature type="region of interest" description="Disordered" evidence="12">
    <location>
        <begin position="554"/>
        <end position="587"/>
    </location>
</feature>
<accession>A0AAW6T7K6</accession>
<dbReference type="GO" id="GO:0019856">
    <property type="term" value="P:pyrimidine nucleobase biosynthetic process"/>
    <property type="evidence" value="ECO:0007669"/>
    <property type="project" value="TreeGrafter"/>
</dbReference>
<dbReference type="AlphaFoldDB" id="A0AAW6T7K6"/>
<evidence type="ECO:0000256" key="7">
    <source>
        <dbReference type="ARBA" id="ARBA00022842"/>
    </source>
</evidence>
<dbReference type="GO" id="GO:0005829">
    <property type="term" value="C:cytosol"/>
    <property type="evidence" value="ECO:0007669"/>
    <property type="project" value="TreeGrafter"/>
</dbReference>